<dbReference type="GO" id="GO:0016747">
    <property type="term" value="F:acyltransferase activity, transferring groups other than amino-acyl groups"/>
    <property type="evidence" value="ECO:0007669"/>
    <property type="project" value="InterPro"/>
</dbReference>
<evidence type="ECO:0000313" key="2">
    <source>
        <dbReference type="EMBL" id="GIY76944.1"/>
    </source>
</evidence>
<dbReference type="InterPro" id="IPR052729">
    <property type="entry name" value="Acyl/Acetyltrans_Enzymes"/>
</dbReference>
<comment type="caution">
    <text evidence="2">The sequence shown here is derived from an EMBL/GenBank/DDBJ whole genome shotgun (WGS) entry which is preliminary data.</text>
</comment>
<dbReference type="CDD" id="cd04301">
    <property type="entry name" value="NAT_SF"/>
    <property type="match status" value="1"/>
</dbReference>
<dbReference type="Gene3D" id="3.40.630.90">
    <property type="match status" value="1"/>
</dbReference>
<dbReference type="AlphaFoldDB" id="A0AAV4W413"/>
<dbReference type="Pfam" id="PF00583">
    <property type="entry name" value="Acetyltransf_1"/>
    <property type="match status" value="1"/>
</dbReference>
<dbReference type="InterPro" id="IPR000182">
    <property type="entry name" value="GNAT_dom"/>
</dbReference>
<dbReference type="Proteomes" id="UP001054945">
    <property type="component" value="Unassembled WGS sequence"/>
</dbReference>
<name>A0AAV4W413_CAEEX</name>
<dbReference type="Pfam" id="PF18014">
    <property type="entry name" value="Acetyltransf_18"/>
    <property type="match status" value="1"/>
</dbReference>
<gene>
    <name evidence="2" type="ORF">CEXT_293731</name>
</gene>
<dbReference type="PANTHER" id="PTHR47237:SF1">
    <property type="entry name" value="SLL0310 PROTEIN"/>
    <property type="match status" value="1"/>
</dbReference>
<dbReference type="PANTHER" id="PTHR47237">
    <property type="entry name" value="SLL0310 PROTEIN"/>
    <property type="match status" value="1"/>
</dbReference>
<dbReference type="SUPFAM" id="SSF55729">
    <property type="entry name" value="Acyl-CoA N-acyltransferases (Nat)"/>
    <property type="match status" value="1"/>
</dbReference>
<dbReference type="PROSITE" id="PS51186">
    <property type="entry name" value="GNAT"/>
    <property type="match status" value="1"/>
</dbReference>
<dbReference type="EMBL" id="BPLR01015555">
    <property type="protein sequence ID" value="GIY76944.1"/>
    <property type="molecule type" value="Genomic_DNA"/>
</dbReference>
<organism evidence="2 3">
    <name type="scientific">Caerostris extrusa</name>
    <name type="common">Bark spider</name>
    <name type="synonym">Caerostris bankana</name>
    <dbReference type="NCBI Taxonomy" id="172846"/>
    <lineage>
        <taxon>Eukaryota</taxon>
        <taxon>Metazoa</taxon>
        <taxon>Ecdysozoa</taxon>
        <taxon>Arthropoda</taxon>
        <taxon>Chelicerata</taxon>
        <taxon>Arachnida</taxon>
        <taxon>Araneae</taxon>
        <taxon>Araneomorphae</taxon>
        <taxon>Entelegynae</taxon>
        <taxon>Araneoidea</taxon>
        <taxon>Araneidae</taxon>
        <taxon>Caerostris</taxon>
    </lineage>
</organism>
<dbReference type="InterPro" id="IPR041496">
    <property type="entry name" value="YitH/HolE_GNAT"/>
</dbReference>
<keyword evidence="3" id="KW-1185">Reference proteome</keyword>
<proteinExistence type="predicted"/>
<protein>
    <recommendedName>
        <fullName evidence="1">N-acetyltransferase domain-containing protein</fullName>
    </recommendedName>
</protein>
<dbReference type="InterPro" id="IPR016181">
    <property type="entry name" value="Acyl_CoA_acyltransferase"/>
</dbReference>
<reference evidence="2 3" key="1">
    <citation type="submission" date="2021-06" db="EMBL/GenBank/DDBJ databases">
        <title>Caerostris extrusa draft genome.</title>
        <authorList>
            <person name="Kono N."/>
            <person name="Arakawa K."/>
        </authorList>
    </citation>
    <scope>NUCLEOTIDE SEQUENCE [LARGE SCALE GENOMIC DNA]</scope>
</reference>
<evidence type="ECO:0000259" key="1">
    <source>
        <dbReference type="PROSITE" id="PS51186"/>
    </source>
</evidence>
<evidence type="ECO:0000313" key="3">
    <source>
        <dbReference type="Proteomes" id="UP001054945"/>
    </source>
</evidence>
<feature type="domain" description="N-acetyltransferase" evidence="1">
    <location>
        <begin position="8"/>
        <end position="140"/>
    </location>
</feature>
<dbReference type="Gene3D" id="3.40.630.30">
    <property type="match status" value="1"/>
</dbReference>
<sequence length="305" mass="34267">MAAEIPNYSIRLMRKEEIPAVLDLWRETGLSEGTYSLDTWFAFDPDGFYVAVTDNGTVIGACAGVLQNEDLAFVGLYVVKSTYRRHGIGRKIWDAVMKRVGERNAGVNPVPNQLENYRDRSGFPVQTSWCSIVTKAKEIDLKQFSDDPPEVNVQVLTLENNDTLNNVICYDADVCGFSRGNLIPILCQQKDSITMVAINAEDNDVCGYGNIRKNIKGGVIVGPLYADSSEIAEKLLGELFKAFTSEQIRDVVLMSIDCNRPAVKLMNKFGFENVSPNIARLYRKEEIHVKYEKIFSQHNLNFSIF</sequence>
<accession>A0AAV4W413</accession>